<name>A0A5B7IUW0_PORTR</name>
<organism evidence="2 3">
    <name type="scientific">Portunus trituberculatus</name>
    <name type="common">Swimming crab</name>
    <name type="synonym">Neptunus trituberculatus</name>
    <dbReference type="NCBI Taxonomy" id="210409"/>
    <lineage>
        <taxon>Eukaryota</taxon>
        <taxon>Metazoa</taxon>
        <taxon>Ecdysozoa</taxon>
        <taxon>Arthropoda</taxon>
        <taxon>Crustacea</taxon>
        <taxon>Multicrustacea</taxon>
        <taxon>Malacostraca</taxon>
        <taxon>Eumalacostraca</taxon>
        <taxon>Eucarida</taxon>
        <taxon>Decapoda</taxon>
        <taxon>Pleocyemata</taxon>
        <taxon>Brachyura</taxon>
        <taxon>Eubrachyura</taxon>
        <taxon>Portunoidea</taxon>
        <taxon>Portunidae</taxon>
        <taxon>Portuninae</taxon>
        <taxon>Portunus</taxon>
    </lineage>
</organism>
<evidence type="ECO:0000313" key="2">
    <source>
        <dbReference type="EMBL" id="MPC85257.1"/>
    </source>
</evidence>
<evidence type="ECO:0000256" key="1">
    <source>
        <dbReference type="SAM" id="MobiDB-lite"/>
    </source>
</evidence>
<dbReference type="EMBL" id="VSRR010067844">
    <property type="protein sequence ID" value="MPC85257.1"/>
    <property type="molecule type" value="Genomic_DNA"/>
</dbReference>
<proteinExistence type="predicted"/>
<dbReference type="Proteomes" id="UP000324222">
    <property type="component" value="Unassembled WGS sequence"/>
</dbReference>
<protein>
    <submittedName>
        <fullName evidence="2">Uncharacterized protein</fullName>
    </submittedName>
</protein>
<reference evidence="2 3" key="1">
    <citation type="submission" date="2019-05" db="EMBL/GenBank/DDBJ databases">
        <title>Another draft genome of Portunus trituberculatus and its Hox gene families provides insights of decapod evolution.</title>
        <authorList>
            <person name="Jeong J.-H."/>
            <person name="Song I."/>
            <person name="Kim S."/>
            <person name="Choi T."/>
            <person name="Kim D."/>
            <person name="Ryu S."/>
            <person name="Kim W."/>
        </authorList>
    </citation>
    <scope>NUCLEOTIDE SEQUENCE [LARGE SCALE GENOMIC DNA]</scope>
    <source>
        <tissue evidence="2">Muscle</tissue>
    </source>
</reference>
<comment type="caution">
    <text evidence="2">The sequence shown here is derived from an EMBL/GenBank/DDBJ whole genome shotgun (WGS) entry which is preliminary data.</text>
</comment>
<sequence length="79" mass="8132">MNPRLATLQFSVVDLSVSQTFAANAFLSFPYFCGGRSSNSNTSNSSSSSSSSNSSSSSSSSSSKSRSRSSSNSSSSSYI</sequence>
<feature type="region of interest" description="Disordered" evidence="1">
    <location>
        <begin position="37"/>
        <end position="79"/>
    </location>
</feature>
<dbReference type="AlphaFoldDB" id="A0A5B7IUW0"/>
<accession>A0A5B7IUW0</accession>
<keyword evidence="3" id="KW-1185">Reference proteome</keyword>
<evidence type="ECO:0000313" key="3">
    <source>
        <dbReference type="Proteomes" id="UP000324222"/>
    </source>
</evidence>
<gene>
    <name evidence="2" type="ORF">E2C01_080022</name>
</gene>